<name>A0AAQ3KUH2_9LILI</name>
<evidence type="ECO:0000313" key="9">
    <source>
        <dbReference type="Proteomes" id="UP001327560"/>
    </source>
</evidence>
<dbReference type="InterPro" id="IPR017930">
    <property type="entry name" value="Myb_dom"/>
</dbReference>
<dbReference type="PROSITE" id="PS51294">
    <property type="entry name" value="HTH_MYB"/>
    <property type="match status" value="1"/>
</dbReference>
<sequence length="308" mass="33688">MGEEAGGDGEFDRFSAEDCDSTGEEDERVIDWEVGLPNGEDLTPLFQALVPPELASAFCVTPELPRTALDVHRASQYTISKLRRAAPSAAATAALGSFFPFPSEESETVAFEIDDPAEEGESSVRISRLGPVSPSAALEETEPSVPLPDDPRVDPSARNPKRPRLAWTPQLHKRFIDVVAHLGVKNAVPKTIMQLMNVDGLSRENVASHLQKYRLYLKRMKVPEEPQSPTDHHLFPSIPPVTKSMPEQHMSTSIPYPLPAMMHVPIFGMAPPNMYASPIGMAPGVGHQGDGACHALEKRHFNGAFKRD</sequence>
<feature type="region of interest" description="Disordered" evidence="6">
    <location>
        <begin position="1"/>
        <end position="26"/>
    </location>
</feature>
<dbReference type="Gene3D" id="1.10.10.60">
    <property type="entry name" value="Homeodomain-like"/>
    <property type="match status" value="1"/>
</dbReference>
<dbReference type="Proteomes" id="UP001327560">
    <property type="component" value="Chromosome 7"/>
</dbReference>
<dbReference type="InterPro" id="IPR044841">
    <property type="entry name" value="LUX/BOA-like"/>
</dbReference>
<evidence type="ECO:0000313" key="8">
    <source>
        <dbReference type="EMBL" id="WOL14914.1"/>
    </source>
</evidence>
<dbReference type="InterPro" id="IPR006447">
    <property type="entry name" value="Myb_dom_plants"/>
</dbReference>
<evidence type="ECO:0000256" key="4">
    <source>
        <dbReference type="ARBA" id="ARBA00023163"/>
    </source>
</evidence>
<keyword evidence="9" id="KW-1185">Reference proteome</keyword>
<keyword evidence="3" id="KW-0238">DNA-binding</keyword>
<dbReference type="PANTHER" id="PTHR31442:SF21">
    <property type="entry name" value="TRANSCRIPTION FACTOR BOA-RELATED"/>
    <property type="match status" value="1"/>
</dbReference>
<dbReference type="PANTHER" id="PTHR31442">
    <property type="entry name" value="HOMEODOMAIN-LIKE SUPERFAMILY PROTEIN-RELATED"/>
    <property type="match status" value="1"/>
</dbReference>
<dbReference type="NCBIfam" id="TIGR01557">
    <property type="entry name" value="myb_SHAQKYF"/>
    <property type="match status" value="1"/>
</dbReference>
<accession>A0AAQ3KUH2</accession>
<keyword evidence="5" id="KW-0539">Nucleus</keyword>
<feature type="domain" description="HTH myb-type" evidence="7">
    <location>
        <begin position="159"/>
        <end position="218"/>
    </location>
</feature>
<dbReference type="GO" id="GO:0003700">
    <property type="term" value="F:DNA-binding transcription factor activity"/>
    <property type="evidence" value="ECO:0007669"/>
    <property type="project" value="InterPro"/>
</dbReference>
<evidence type="ECO:0000256" key="6">
    <source>
        <dbReference type="SAM" id="MobiDB-lite"/>
    </source>
</evidence>
<evidence type="ECO:0000256" key="1">
    <source>
        <dbReference type="ARBA" id="ARBA00004123"/>
    </source>
</evidence>
<dbReference type="InterPro" id="IPR009057">
    <property type="entry name" value="Homeodomain-like_sf"/>
</dbReference>
<evidence type="ECO:0000259" key="7">
    <source>
        <dbReference type="PROSITE" id="PS51294"/>
    </source>
</evidence>
<dbReference type="Pfam" id="PF00249">
    <property type="entry name" value="Myb_DNA-binding"/>
    <property type="match status" value="1"/>
</dbReference>
<dbReference type="SUPFAM" id="SSF46689">
    <property type="entry name" value="Homeodomain-like"/>
    <property type="match status" value="1"/>
</dbReference>
<feature type="compositionally biased region" description="Acidic residues" evidence="6">
    <location>
        <begin position="17"/>
        <end position="26"/>
    </location>
</feature>
<protein>
    <submittedName>
        <fullName evidence="8">Transcription factor PCL1-like</fullName>
    </submittedName>
</protein>
<evidence type="ECO:0000256" key="5">
    <source>
        <dbReference type="ARBA" id="ARBA00023242"/>
    </source>
</evidence>
<dbReference type="GO" id="GO:0005634">
    <property type="term" value="C:nucleus"/>
    <property type="evidence" value="ECO:0007669"/>
    <property type="project" value="UniProtKB-SubCell"/>
</dbReference>
<reference evidence="8 9" key="1">
    <citation type="submission" date="2023-10" db="EMBL/GenBank/DDBJ databases">
        <title>Chromosome-scale genome assembly provides insights into flower coloration mechanisms of Canna indica.</title>
        <authorList>
            <person name="Li C."/>
        </authorList>
    </citation>
    <scope>NUCLEOTIDE SEQUENCE [LARGE SCALE GENOMIC DNA]</scope>
    <source>
        <tissue evidence="8">Flower</tissue>
    </source>
</reference>
<proteinExistence type="predicted"/>
<dbReference type="EMBL" id="CP136896">
    <property type="protein sequence ID" value="WOL14914.1"/>
    <property type="molecule type" value="Genomic_DNA"/>
</dbReference>
<feature type="region of interest" description="Disordered" evidence="6">
    <location>
        <begin position="134"/>
        <end position="163"/>
    </location>
</feature>
<keyword evidence="2" id="KW-0805">Transcription regulation</keyword>
<dbReference type="AlphaFoldDB" id="A0AAQ3KUH2"/>
<evidence type="ECO:0000256" key="2">
    <source>
        <dbReference type="ARBA" id="ARBA00023015"/>
    </source>
</evidence>
<organism evidence="8 9">
    <name type="scientific">Canna indica</name>
    <name type="common">Indian-shot</name>
    <dbReference type="NCBI Taxonomy" id="4628"/>
    <lineage>
        <taxon>Eukaryota</taxon>
        <taxon>Viridiplantae</taxon>
        <taxon>Streptophyta</taxon>
        <taxon>Embryophyta</taxon>
        <taxon>Tracheophyta</taxon>
        <taxon>Spermatophyta</taxon>
        <taxon>Magnoliopsida</taxon>
        <taxon>Liliopsida</taxon>
        <taxon>Zingiberales</taxon>
        <taxon>Cannaceae</taxon>
        <taxon>Canna</taxon>
    </lineage>
</organism>
<evidence type="ECO:0000256" key="3">
    <source>
        <dbReference type="ARBA" id="ARBA00023125"/>
    </source>
</evidence>
<comment type="subcellular location">
    <subcellularLocation>
        <location evidence="1">Nucleus</location>
    </subcellularLocation>
</comment>
<keyword evidence="4" id="KW-0804">Transcription</keyword>
<gene>
    <name evidence="8" type="ORF">Cni_G23695</name>
</gene>
<dbReference type="GO" id="GO:0003677">
    <property type="term" value="F:DNA binding"/>
    <property type="evidence" value="ECO:0007669"/>
    <property type="project" value="UniProtKB-KW"/>
</dbReference>
<dbReference type="FunFam" id="1.10.10.60:FF:000007">
    <property type="entry name" value="Two-component response regulator"/>
    <property type="match status" value="1"/>
</dbReference>
<dbReference type="InterPro" id="IPR001005">
    <property type="entry name" value="SANT/Myb"/>
</dbReference>